<dbReference type="InterPro" id="IPR014710">
    <property type="entry name" value="RmlC-like_jellyroll"/>
</dbReference>
<name>A0AAN9BGR4_9CAEN</name>
<dbReference type="PROSITE" id="PS50042">
    <property type="entry name" value="CNMP_BINDING_3"/>
    <property type="match status" value="2"/>
</dbReference>
<dbReference type="Proteomes" id="UP001374579">
    <property type="component" value="Unassembled WGS sequence"/>
</dbReference>
<feature type="compositionally biased region" description="Acidic residues" evidence="1">
    <location>
        <begin position="36"/>
        <end position="47"/>
    </location>
</feature>
<gene>
    <name evidence="3" type="ORF">V1264_019506</name>
</gene>
<dbReference type="PANTHER" id="PTHR23011:SF28">
    <property type="entry name" value="CYCLIC NUCLEOTIDE-BINDING DOMAIN CONTAINING PROTEIN"/>
    <property type="match status" value="1"/>
</dbReference>
<reference evidence="3 4" key="1">
    <citation type="submission" date="2024-02" db="EMBL/GenBank/DDBJ databases">
        <title>Chromosome-scale genome assembly of the rough periwinkle Littorina saxatilis.</title>
        <authorList>
            <person name="De Jode A."/>
            <person name="Faria R."/>
            <person name="Formenti G."/>
            <person name="Sims Y."/>
            <person name="Smith T.P."/>
            <person name="Tracey A."/>
            <person name="Wood J.M.D."/>
            <person name="Zagrodzka Z.B."/>
            <person name="Johannesson K."/>
            <person name="Butlin R.K."/>
            <person name="Leder E.H."/>
        </authorList>
    </citation>
    <scope>NUCLEOTIDE SEQUENCE [LARGE SCALE GENOMIC DNA]</scope>
    <source>
        <strain evidence="3">Snail1</strain>
        <tissue evidence="3">Muscle</tissue>
    </source>
</reference>
<dbReference type="AlphaFoldDB" id="A0AAN9BGR4"/>
<accession>A0AAN9BGR4</accession>
<feature type="region of interest" description="Disordered" evidence="1">
    <location>
        <begin position="180"/>
        <end position="218"/>
    </location>
</feature>
<feature type="region of interest" description="Disordered" evidence="1">
    <location>
        <begin position="463"/>
        <end position="496"/>
    </location>
</feature>
<dbReference type="Gene3D" id="2.60.120.10">
    <property type="entry name" value="Jelly Rolls"/>
    <property type="match status" value="2"/>
</dbReference>
<feature type="domain" description="Cyclic nucleotide-binding" evidence="2">
    <location>
        <begin position="57"/>
        <end position="121"/>
    </location>
</feature>
<sequence>MTGRASVYIVTKTDEDTPPEASTRPPKAKAAKQTEEEASQDTEDAEPEGLNRSKFGKFIMHYEPGTSFGEIALLSADAIRNASIIADMDTHLLVIDRALFNRSVKAKEEAAYKERYEFVEHNVLFSSWPVKPRRLLEMSLIKEIHPYGSVIMRQGNPARGLVFILSGQARVCMEPSRHESQYPALMKPPSHPLTTANKKPAVREKARAPRARKTHAQIEVRRHQGYAAAEKRLQGRTVDLCCIERNEVMGDTEMVLELDTNIATVVSTANTEVFVLNAKNFDRLVSKKNPHTVRQLVNSVCQKLAARIQTSKASQFPILARLHDTTKALQRRRGGSGDHYTRHHQAKDDNFTERSGKGGSEKTLVRLFLQGRVPLIKPYVKDSLFYREASLSKTKAIMNSPYAKLRSLNMLSTYTAMRRKAPRSIQQLKGNVKAERELLGYPPESDEQDQEQDYYAQEDNGTTSFARLPRRPASAAPGFQSARLSMRPFSSPRPRSAMDMRIVPCRDEDESQWGGTSYGFGSAGTGEEEKEEGTLDQNTVSKIFHHMDSVQRDKSESRMRVLCTNTARSELRTKLEREPAWSEGNPASRHGYEELYEDSFYDWETSEGNLRDLESRIASFCSPLNSSHRPRPTSSRARPLVTHMKRFEVEDPNSIPLPGGTVFVHQKPCRYTPNPSSSHHRQQQQQHQAVAINNAAASPHLHVRRFMLQRDRLSQVILGS</sequence>
<feature type="compositionally biased region" description="Basic and acidic residues" evidence="1">
    <location>
        <begin position="335"/>
        <end position="358"/>
    </location>
</feature>
<evidence type="ECO:0000313" key="3">
    <source>
        <dbReference type="EMBL" id="KAK7104856.1"/>
    </source>
</evidence>
<dbReference type="PANTHER" id="PTHR23011">
    <property type="entry name" value="CYCLIC NUCLEOTIDE-BINDING DOMAIN CONTAINING PROTEIN"/>
    <property type="match status" value="1"/>
</dbReference>
<comment type="caution">
    <text evidence="3">The sequence shown here is derived from an EMBL/GenBank/DDBJ whole genome shotgun (WGS) entry which is preliminary data.</text>
</comment>
<organism evidence="3 4">
    <name type="scientific">Littorina saxatilis</name>
    <dbReference type="NCBI Taxonomy" id="31220"/>
    <lineage>
        <taxon>Eukaryota</taxon>
        <taxon>Metazoa</taxon>
        <taxon>Spiralia</taxon>
        <taxon>Lophotrochozoa</taxon>
        <taxon>Mollusca</taxon>
        <taxon>Gastropoda</taxon>
        <taxon>Caenogastropoda</taxon>
        <taxon>Littorinimorpha</taxon>
        <taxon>Littorinoidea</taxon>
        <taxon>Littorinidae</taxon>
        <taxon>Littorina</taxon>
    </lineage>
</organism>
<dbReference type="InterPro" id="IPR000595">
    <property type="entry name" value="cNMP-bd_dom"/>
</dbReference>
<protein>
    <recommendedName>
        <fullName evidence="2">Cyclic nucleotide-binding domain-containing protein</fullName>
    </recommendedName>
</protein>
<feature type="region of interest" description="Disordered" evidence="1">
    <location>
        <begin position="331"/>
        <end position="358"/>
    </location>
</feature>
<evidence type="ECO:0000256" key="1">
    <source>
        <dbReference type="SAM" id="MobiDB-lite"/>
    </source>
</evidence>
<proteinExistence type="predicted"/>
<dbReference type="InterPro" id="IPR018490">
    <property type="entry name" value="cNMP-bd_dom_sf"/>
</dbReference>
<keyword evidence="4" id="KW-1185">Reference proteome</keyword>
<feature type="domain" description="Cyclic nucleotide-binding" evidence="2">
    <location>
        <begin position="124"/>
        <end position="171"/>
    </location>
</feature>
<evidence type="ECO:0000259" key="2">
    <source>
        <dbReference type="PROSITE" id="PS50042"/>
    </source>
</evidence>
<feature type="region of interest" description="Disordered" evidence="1">
    <location>
        <begin position="1"/>
        <end position="50"/>
    </location>
</feature>
<evidence type="ECO:0000313" key="4">
    <source>
        <dbReference type="Proteomes" id="UP001374579"/>
    </source>
</evidence>
<dbReference type="CDD" id="cd00038">
    <property type="entry name" value="CAP_ED"/>
    <property type="match status" value="1"/>
</dbReference>
<dbReference type="EMBL" id="JBAMIC010000008">
    <property type="protein sequence ID" value="KAK7104856.1"/>
    <property type="molecule type" value="Genomic_DNA"/>
</dbReference>
<dbReference type="SUPFAM" id="SSF51206">
    <property type="entry name" value="cAMP-binding domain-like"/>
    <property type="match status" value="2"/>
</dbReference>